<organism evidence="2 3">
    <name type="scientific">Actinokineospora soli</name>
    <dbReference type="NCBI Taxonomy" id="1048753"/>
    <lineage>
        <taxon>Bacteria</taxon>
        <taxon>Bacillati</taxon>
        <taxon>Actinomycetota</taxon>
        <taxon>Actinomycetes</taxon>
        <taxon>Pseudonocardiales</taxon>
        <taxon>Pseudonocardiaceae</taxon>
        <taxon>Actinokineospora</taxon>
    </lineage>
</organism>
<dbReference type="Proteomes" id="UP001596512">
    <property type="component" value="Unassembled WGS sequence"/>
</dbReference>
<gene>
    <name evidence="2" type="ORF">ACFQV2_25345</name>
</gene>
<dbReference type="InterPro" id="IPR014729">
    <property type="entry name" value="Rossmann-like_a/b/a_fold"/>
</dbReference>
<comment type="caution">
    <text evidence="2">The sequence shown here is derived from an EMBL/GenBank/DDBJ whole genome shotgun (WGS) entry which is preliminary data.</text>
</comment>
<evidence type="ECO:0000256" key="1">
    <source>
        <dbReference type="SAM" id="MobiDB-lite"/>
    </source>
</evidence>
<dbReference type="Gene3D" id="1.25.40.80">
    <property type="match status" value="1"/>
</dbReference>
<evidence type="ECO:0000313" key="3">
    <source>
        <dbReference type="Proteomes" id="UP001596512"/>
    </source>
</evidence>
<evidence type="ECO:0000313" key="2">
    <source>
        <dbReference type="EMBL" id="MFC7616301.1"/>
    </source>
</evidence>
<accession>A0ABW2TSI7</accession>
<dbReference type="SUPFAM" id="SSF48173">
    <property type="entry name" value="Cryptochrome/photolyase FAD-binding domain"/>
    <property type="match status" value="1"/>
</dbReference>
<dbReference type="InterPro" id="IPR036134">
    <property type="entry name" value="Crypto/Photolyase_FAD-like_sf"/>
</dbReference>
<name>A0ABW2TSI7_9PSEU</name>
<dbReference type="PANTHER" id="PTHR38657">
    <property type="entry name" value="SLR1343 PROTEIN"/>
    <property type="match status" value="1"/>
</dbReference>
<dbReference type="InterPro" id="IPR052551">
    <property type="entry name" value="UV-DNA_repair_photolyase"/>
</dbReference>
<dbReference type="PANTHER" id="PTHR38657:SF1">
    <property type="entry name" value="SLR1343 PROTEIN"/>
    <property type="match status" value="1"/>
</dbReference>
<reference evidence="3" key="1">
    <citation type="journal article" date="2019" name="Int. J. Syst. Evol. Microbiol.">
        <title>The Global Catalogue of Microorganisms (GCM) 10K type strain sequencing project: providing services to taxonomists for standard genome sequencing and annotation.</title>
        <authorList>
            <consortium name="The Broad Institute Genomics Platform"/>
            <consortium name="The Broad Institute Genome Sequencing Center for Infectious Disease"/>
            <person name="Wu L."/>
            <person name="Ma J."/>
        </authorList>
    </citation>
    <scope>NUCLEOTIDE SEQUENCE [LARGE SCALE GENOMIC DNA]</scope>
    <source>
        <strain evidence="3">JCM 17695</strain>
    </source>
</reference>
<dbReference type="Pfam" id="PF04244">
    <property type="entry name" value="DPRP"/>
    <property type="match status" value="1"/>
</dbReference>
<dbReference type="EMBL" id="JBHTEY010000004">
    <property type="protein sequence ID" value="MFC7616301.1"/>
    <property type="molecule type" value="Genomic_DNA"/>
</dbReference>
<feature type="compositionally biased region" description="Basic and acidic residues" evidence="1">
    <location>
        <begin position="161"/>
        <end position="171"/>
    </location>
</feature>
<dbReference type="InterPro" id="IPR007357">
    <property type="entry name" value="PhrB-like"/>
</dbReference>
<dbReference type="Gene3D" id="3.40.50.620">
    <property type="entry name" value="HUPs"/>
    <property type="match status" value="1"/>
</dbReference>
<feature type="region of interest" description="Disordered" evidence="1">
    <location>
        <begin position="159"/>
        <end position="185"/>
    </location>
</feature>
<protein>
    <submittedName>
        <fullName evidence="2">Cryptochrome/photolyase family protein</fullName>
    </submittedName>
</protein>
<keyword evidence="3" id="KW-1185">Reference proteome</keyword>
<proteinExistence type="predicted"/>
<sequence>MASATPLWLFADQLGPHVHGGEHAHRPVVLIESGSALRRRRYHRQKLHIVLSALRHTAAELGERATLVRADTYREALAKIGRPVLVHEPTSFAAERFVHRLRDEGLVADVLPTPTFALPRAEFRRWAGGRSRFRMEDFYRDQRRRFEVLFDGGEPVGGRWNLDEDNREPPPKKAGTLGVPAPYQPREDAIDEGVRADLDAMDLPTVGVDGPRRFAVTPAEASRALRRFVEHRLPTFGRWEDAMLAGDWAMSHSLLSVPLNLGLLHPLTVVRAAEKAYRTGHVSLAAAEGFIRQVLGWREYTWHLYWHFGPDYTSSDALGAHTDLPDWWQELTPTPSRRPACATR</sequence>